<dbReference type="Proteomes" id="UP000198901">
    <property type="component" value="Unassembled WGS sequence"/>
</dbReference>
<evidence type="ECO:0000313" key="5">
    <source>
        <dbReference type="Proteomes" id="UP000198901"/>
    </source>
</evidence>
<feature type="chain" id="PRO_5011523915" description="Sialate O-acetylesterase domain-containing protein" evidence="2">
    <location>
        <begin position="24"/>
        <end position="648"/>
    </location>
</feature>
<dbReference type="Gene3D" id="2.60.40.10">
    <property type="entry name" value="Immunoglobulins"/>
    <property type="match status" value="1"/>
</dbReference>
<keyword evidence="5" id="KW-1185">Reference proteome</keyword>
<evidence type="ECO:0000256" key="1">
    <source>
        <dbReference type="ARBA" id="ARBA00022801"/>
    </source>
</evidence>
<name>A0A1G9MMT1_9BACT</name>
<dbReference type="Gene3D" id="3.40.50.1110">
    <property type="entry name" value="SGNH hydrolase"/>
    <property type="match status" value="1"/>
</dbReference>
<dbReference type="InterPro" id="IPR013783">
    <property type="entry name" value="Ig-like_fold"/>
</dbReference>
<proteinExistence type="predicted"/>
<reference evidence="4 5" key="1">
    <citation type="submission" date="2016-10" db="EMBL/GenBank/DDBJ databases">
        <authorList>
            <person name="de Groot N.N."/>
        </authorList>
    </citation>
    <scope>NUCLEOTIDE SEQUENCE [LARGE SCALE GENOMIC DNA]</scope>
    <source>
        <strain evidence="4 5">DSM 21668</strain>
    </source>
</reference>
<dbReference type="InterPro" id="IPR005181">
    <property type="entry name" value="SASA"/>
</dbReference>
<dbReference type="STRING" id="563176.SAMN04488090_1663"/>
<feature type="signal peptide" evidence="2">
    <location>
        <begin position="1"/>
        <end position="23"/>
    </location>
</feature>
<evidence type="ECO:0000256" key="2">
    <source>
        <dbReference type="SAM" id="SignalP"/>
    </source>
</evidence>
<evidence type="ECO:0000313" key="4">
    <source>
        <dbReference type="EMBL" id="SDL75331.1"/>
    </source>
</evidence>
<protein>
    <recommendedName>
        <fullName evidence="3">Sialate O-acetylesterase domain-containing protein</fullName>
    </recommendedName>
</protein>
<gene>
    <name evidence="4" type="ORF">SAMN04488090_1663</name>
</gene>
<sequence length="648" mass="68904">MKPFFFRLCVFLSSCVLPLSGWGQLTVTFPVTRAVFQRNLSNQATLTVAGLYSQYVDSIQARLVAIPAGGTVGANDAVTTNWTTIWQYLGDAAPSNSYFQGTLTGTGGWYNLEVRAHRNGAVTGSVATQPKVGIGEVFVIAGQSNASGIGDPSNPGPSAQYDQVSAVAVGYKVSPTPNPGDPGTWYPWAFPNAKDKIADPAFLHLESSVTMAPFGFSSWYWGAVGDQLVTRWHVPVAFFQAGWTGTGSQQWYESLDPNATPGSYYGYSYPAGLPYGNLRVSLTNYAAQYGVRAVLMHQGEADNQVNTSQADYTNRWNNVISSSRSHSGKPQLPWVVARASRYKVGGVSTVNANVIAGQNALINPSNQVFAGPFTDDIVGPNMRDADSIHFMGDGHYVVAQAWADALENASINTAANPYAALSLVRIYPSCNSGTQMHLGADNGWSFYQWTDPNTNNGVNSLATGQHVDFGGGDYKLRVTDAVGNIVISPLMTIPAGTGTVPVETVSANTPLPLGNTLTVSASGSEYYNWTGPNGFSSLKQSFSIPNVTATQAGTYVLTVRNLYGCSGTPVNTNVQVLTSFTSAQSGDWTTPATWTSNCAGCIPNARTDVTIQAGHTVSVPAGTYQSKQLILNGILQYLSATSILQINP</sequence>
<organism evidence="4 5">
    <name type="scientific">Siphonobacter aquaeclarae</name>
    <dbReference type="NCBI Taxonomy" id="563176"/>
    <lineage>
        <taxon>Bacteria</taxon>
        <taxon>Pseudomonadati</taxon>
        <taxon>Bacteroidota</taxon>
        <taxon>Cytophagia</taxon>
        <taxon>Cytophagales</taxon>
        <taxon>Cytophagaceae</taxon>
        <taxon>Siphonobacter</taxon>
    </lineage>
</organism>
<dbReference type="AlphaFoldDB" id="A0A1G9MMT1"/>
<feature type="domain" description="Sialate O-acetylesterase" evidence="3">
    <location>
        <begin position="273"/>
        <end position="359"/>
    </location>
</feature>
<accession>A0A1G9MMT1</accession>
<dbReference type="SUPFAM" id="SSF52266">
    <property type="entry name" value="SGNH hydrolase"/>
    <property type="match status" value="1"/>
</dbReference>
<keyword evidence="2" id="KW-0732">Signal</keyword>
<dbReference type="GO" id="GO:0016788">
    <property type="term" value="F:hydrolase activity, acting on ester bonds"/>
    <property type="evidence" value="ECO:0007669"/>
    <property type="project" value="UniProtKB-ARBA"/>
</dbReference>
<evidence type="ECO:0000259" key="3">
    <source>
        <dbReference type="Pfam" id="PF03629"/>
    </source>
</evidence>
<dbReference type="Pfam" id="PF03629">
    <property type="entry name" value="SASA"/>
    <property type="match status" value="1"/>
</dbReference>
<keyword evidence="1" id="KW-0378">Hydrolase</keyword>
<dbReference type="EMBL" id="FNGS01000003">
    <property type="protein sequence ID" value="SDL75331.1"/>
    <property type="molecule type" value="Genomic_DNA"/>
</dbReference>
<dbReference type="RefSeq" id="WP_093200327.1">
    <property type="nucleotide sequence ID" value="NZ_FNGS01000003.1"/>
</dbReference>
<dbReference type="OrthoDB" id="1488710at2"/>
<dbReference type="InterPro" id="IPR036514">
    <property type="entry name" value="SGNH_hydro_sf"/>
</dbReference>